<dbReference type="GO" id="GO:0004527">
    <property type="term" value="F:exonuclease activity"/>
    <property type="evidence" value="ECO:0007669"/>
    <property type="project" value="UniProtKB-KW"/>
</dbReference>
<dbReference type="InterPro" id="IPR013520">
    <property type="entry name" value="Ribonucl_H"/>
</dbReference>
<evidence type="ECO:0000259" key="3">
    <source>
        <dbReference type="SMART" id="SM00479"/>
    </source>
</evidence>
<dbReference type="InterPro" id="IPR036397">
    <property type="entry name" value="RNaseH_sf"/>
</dbReference>
<keyword evidence="2" id="KW-0378">Hydrolase</keyword>
<dbReference type="NCBIfam" id="NF003765">
    <property type="entry name" value="PRK05359.1"/>
    <property type="match status" value="1"/>
</dbReference>
<evidence type="ECO:0000313" key="4">
    <source>
        <dbReference type="EMBL" id="MBB4866844.1"/>
    </source>
</evidence>
<evidence type="ECO:0000313" key="5">
    <source>
        <dbReference type="Proteomes" id="UP000566995"/>
    </source>
</evidence>
<protein>
    <submittedName>
        <fullName evidence="4">Oligoribonuclease (3'-5' exoribonuclease)</fullName>
    </submittedName>
</protein>
<dbReference type="Pfam" id="PF00929">
    <property type="entry name" value="RNase_T"/>
    <property type="match status" value="1"/>
</dbReference>
<dbReference type="Gene3D" id="3.30.420.10">
    <property type="entry name" value="Ribonuclease H-like superfamily/Ribonuclease H"/>
    <property type="match status" value="1"/>
</dbReference>
<feature type="domain" description="Exonuclease" evidence="3">
    <location>
        <begin position="165"/>
        <end position="343"/>
    </location>
</feature>
<dbReference type="GO" id="GO:0003676">
    <property type="term" value="F:nucleic acid binding"/>
    <property type="evidence" value="ECO:0007669"/>
    <property type="project" value="InterPro"/>
</dbReference>
<evidence type="ECO:0000256" key="1">
    <source>
        <dbReference type="ARBA" id="ARBA00022722"/>
    </source>
</evidence>
<sequence length="361" mass="40492">MKLSNQSAGELHEQRTQWVRKLAEERWGELRKRDAQIGQMMGEIPEKHWMILGSSGGYCFDGKGPLGEKSVKQYFSEMKPSVVEREGYRVVVNDLWPDYQALSGHNSGSSRFLDWALRLPELAQSLARALTEIREGESLPFLLANEILSEPAPAPARLAPAADRRLAWVDLETSSFTELDKKKVYSADVLEIGLAVTDCQFNLIASTSIVIHHDPLQVMAKCDDVVREMHEKNGLFADMAVATMTLEEAERAAVAFLEKHGVTQKGSPMCGNGVTFDRIFTEARMPFLNNFLHYRNLDVSAVKEFMKTVDPRVELQKRATHRAKDDILESIQEAKKLRALLAPGIEAILGQQKSAELELGR</sequence>
<dbReference type="SUPFAM" id="SSF53098">
    <property type="entry name" value="Ribonuclease H-like"/>
    <property type="match status" value="1"/>
</dbReference>
<dbReference type="Proteomes" id="UP000566995">
    <property type="component" value="Unassembled WGS sequence"/>
</dbReference>
<dbReference type="AlphaFoldDB" id="A0A7W7KQS0"/>
<keyword evidence="2" id="KW-0269">Exonuclease</keyword>
<dbReference type="RefSeq" id="WP_184595747.1">
    <property type="nucleotide sequence ID" value="NZ_JACHLI010000032.1"/>
</dbReference>
<evidence type="ECO:0000256" key="2">
    <source>
        <dbReference type="ARBA" id="ARBA00022839"/>
    </source>
</evidence>
<comment type="caution">
    <text evidence="4">The sequence shown here is derived from an EMBL/GenBank/DDBJ whole genome shotgun (WGS) entry which is preliminary data.</text>
</comment>
<organism evidence="4 5">
    <name type="scientific">Pseudomonas nitroreducens</name>
    <dbReference type="NCBI Taxonomy" id="46680"/>
    <lineage>
        <taxon>Bacteria</taxon>
        <taxon>Pseudomonadati</taxon>
        <taxon>Pseudomonadota</taxon>
        <taxon>Gammaproteobacteria</taxon>
        <taxon>Pseudomonadales</taxon>
        <taxon>Pseudomonadaceae</taxon>
        <taxon>Pseudomonas</taxon>
    </lineage>
</organism>
<dbReference type="SMART" id="SM00479">
    <property type="entry name" value="EXOIII"/>
    <property type="match status" value="1"/>
</dbReference>
<accession>A0A7W7KQS0</accession>
<proteinExistence type="predicted"/>
<name>A0A7W7KQS0_PSENT</name>
<keyword evidence="1" id="KW-0540">Nuclease</keyword>
<dbReference type="EMBL" id="JACHLI010000032">
    <property type="protein sequence ID" value="MBB4866844.1"/>
    <property type="molecule type" value="Genomic_DNA"/>
</dbReference>
<gene>
    <name evidence="4" type="ORF">HNP46_005751</name>
</gene>
<reference evidence="4 5" key="1">
    <citation type="submission" date="2020-08" db="EMBL/GenBank/DDBJ databases">
        <title>Functional genomics of gut bacteria from endangered species of beetles.</title>
        <authorList>
            <person name="Carlos-Shanley C."/>
        </authorList>
    </citation>
    <scope>NUCLEOTIDE SEQUENCE [LARGE SCALE GENOMIC DNA]</scope>
    <source>
        <strain evidence="4 5">S00179</strain>
    </source>
</reference>
<dbReference type="GO" id="GO:0006259">
    <property type="term" value="P:DNA metabolic process"/>
    <property type="evidence" value="ECO:0007669"/>
    <property type="project" value="UniProtKB-ARBA"/>
</dbReference>
<dbReference type="InterPro" id="IPR012337">
    <property type="entry name" value="RNaseH-like_sf"/>
</dbReference>